<proteinExistence type="inferred from homology"/>
<keyword evidence="4" id="KW-0375">Hydrogen ion transport</keyword>
<dbReference type="Proteomes" id="UP000054047">
    <property type="component" value="Unassembled WGS sequence"/>
</dbReference>
<dbReference type="AlphaFoldDB" id="A0A0C2BVR6"/>
<keyword evidence="3" id="KW-0813">Transport</keyword>
<dbReference type="InterPro" id="IPR000131">
    <property type="entry name" value="ATP_synth_F1_gsu"/>
</dbReference>
<evidence type="ECO:0000313" key="10">
    <source>
        <dbReference type="Proteomes" id="UP000054047"/>
    </source>
</evidence>
<evidence type="ECO:0000256" key="2">
    <source>
        <dbReference type="ARBA" id="ARBA00007681"/>
    </source>
</evidence>
<sequence>DDDVLQSYSEYSLAQLIYYAMKESACSEQASRMTAMDGASKNAAVNFRAETVVISISSAFTIDS</sequence>
<gene>
    <name evidence="9" type="ORF">ANCDUO_21891</name>
</gene>
<comment type="similarity">
    <text evidence="2">Belongs to the ATPase gamma chain family.</text>
</comment>
<organism evidence="9 10">
    <name type="scientific">Ancylostoma duodenale</name>
    <dbReference type="NCBI Taxonomy" id="51022"/>
    <lineage>
        <taxon>Eukaryota</taxon>
        <taxon>Metazoa</taxon>
        <taxon>Ecdysozoa</taxon>
        <taxon>Nematoda</taxon>
        <taxon>Chromadorea</taxon>
        <taxon>Rhabditida</taxon>
        <taxon>Rhabditina</taxon>
        <taxon>Rhabditomorpha</taxon>
        <taxon>Strongyloidea</taxon>
        <taxon>Ancylostomatidae</taxon>
        <taxon>Ancylostomatinae</taxon>
        <taxon>Ancylostoma</taxon>
    </lineage>
</organism>
<feature type="non-terminal residue" evidence="9">
    <location>
        <position position="1"/>
    </location>
</feature>
<evidence type="ECO:0000256" key="3">
    <source>
        <dbReference type="ARBA" id="ARBA00022448"/>
    </source>
</evidence>
<dbReference type="InterPro" id="IPR035968">
    <property type="entry name" value="ATP_synth_F1_ATPase_gsu"/>
</dbReference>
<evidence type="ECO:0000313" key="9">
    <source>
        <dbReference type="EMBL" id="KIH48043.1"/>
    </source>
</evidence>
<keyword evidence="8" id="KW-0066">ATP synthesis</keyword>
<evidence type="ECO:0000256" key="7">
    <source>
        <dbReference type="ARBA" id="ARBA00023196"/>
    </source>
</evidence>
<dbReference type="Pfam" id="PF00231">
    <property type="entry name" value="ATP-synt"/>
    <property type="match status" value="1"/>
</dbReference>
<keyword evidence="6" id="KW-0472">Membrane</keyword>
<keyword evidence="7" id="KW-0139">CF(1)</keyword>
<evidence type="ECO:0000256" key="8">
    <source>
        <dbReference type="ARBA" id="ARBA00023310"/>
    </source>
</evidence>
<dbReference type="GO" id="GO:0046933">
    <property type="term" value="F:proton-transporting ATP synthase activity, rotational mechanism"/>
    <property type="evidence" value="ECO:0007669"/>
    <property type="project" value="InterPro"/>
</dbReference>
<dbReference type="SUPFAM" id="SSF52943">
    <property type="entry name" value="ATP synthase (F1-ATPase), gamma subunit"/>
    <property type="match status" value="1"/>
</dbReference>
<reference evidence="9 10" key="1">
    <citation type="submission" date="2013-12" db="EMBL/GenBank/DDBJ databases">
        <title>Draft genome of the parsitic nematode Ancylostoma duodenale.</title>
        <authorList>
            <person name="Mitreva M."/>
        </authorList>
    </citation>
    <scope>NUCLEOTIDE SEQUENCE [LARGE SCALE GENOMIC DNA]</scope>
    <source>
        <strain evidence="9 10">Zhejiang</strain>
    </source>
</reference>
<evidence type="ECO:0000256" key="5">
    <source>
        <dbReference type="ARBA" id="ARBA00023065"/>
    </source>
</evidence>
<evidence type="ECO:0000256" key="4">
    <source>
        <dbReference type="ARBA" id="ARBA00022781"/>
    </source>
</evidence>
<comment type="subcellular location">
    <subcellularLocation>
        <location evidence="1">Membrane</location>
        <topology evidence="1">Peripheral membrane protein</topology>
    </subcellularLocation>
</comment>
<protein>
    <submittedName>
        <fullName evidence="9">Uncharacterized protein</fullName>
    </submittedName>
</protein>
<keyword evidence="5" id="KW-0406">Ion transport</keyword>
<evidence type="ECO:0000256" key="1">
    <source>
        <dbReference type="ARBA" id="ARBA00004170"/>
    </source>
</evidence>
<accession>A0A0C2BVR6</accession>
<dbReference type="GO" id="GO:0045259">
    <property type="term" value="C:proton-transporting ATP synthase complex"/>
    <property type="evidence" value="ECO:0007669"/>
    <property type="project" value="UniProtKB-KW"/>
</dbReference>
<name>A0A0C2BVR6_9BILA</name>
<dbReference type="OrthoDB" id="239812at2759"/>
<evidence type="ECO:0000256" key="6">
    <source>
        <dbReference type="ARBA" id="ARBA00023136"/>
    </source>
</evidence>
<dbReference type="EMBL" id="KN763157">
    <property type="protein sequence ID" value="KIH48043.1"/>
    <property type="molecule type" value="Genomic_DNA"/>
</dbReference>
<dbReference type="Gene3D" id="1.10.287.80">
    <property type="entry name" value="ATP synthase, gamma subunit, helix hairpin domain"/>
    <property type="match status" value="1"/>
</dbReference>
<keyword evidence="10" id="KW-1185">Reference proteome</keyword>